<evidence type="ECO:0000313" key="2">
    <source>
        <dbReference type="Proteomes" id="UP001150907"/>
    </source>
</evidence>
<name>A0A9W8ECP0_9FUNG</name>
<comment type="caution">
    <text evidence="1">The sequence shown here is derived from an EMBL/GenBank/DDBJ whole genome shotgun (WGS) entry which is preliminary data.</text>
</comment>
<dbReference type="EMBL" id="JANBQF010001358">
    <property type="protein sequence ID" value="KAJ1997408.1"/>
    <property type="molecule type" value="Genomic_DNA"/>
</dbReference>
<feature type="non-terminal residue" evidence="1">
    <location>
        <position position="63"/>
    </location>
</feature>
<accession>A0A9W8ECP0</accession>
<gene>
    <name evidence="1" type="ORF">H4R26_005841</name>
</gene>
<organism evidence="1 2">
    <name type="scientific">Coemansia thaxteri</name>
    <dbReference type="NCBI Taxonomy" id="2663907"/>
    <lineage>
        <taxon>Eukaryota</taxon>
        <taxon>Fungi</taxon>
        <taxon>Fungi incertae sedis</taxon>
        <taxon>Zoopagomycota</taxon>
        <taxon>Kickxellomycotina</taxon>
        <taxon>Kickxellomycetes</taxon>
        <taxon>Kickxellales</taxon>
        <taxon>Kickxellaceae</taxon>
        <taxon>Coemansia</taxon>
    </lineage>
</organism>
<dbReference type="Proteomes" id="UP001150907">
    <property type="component" value="Unassembled WGS sequence"/>
</dbReference>
<proteinExistence type="predicted"/>
<sequence length="63" mass="7038">MNPLVFKSNFPDVNVPLQDLPTFYFGRMRQHATFTGSDGQPPRPLLVDSSDASQVLTLDELES</sequence>
<keyword evidence="2" id="KW-1185">Reference proteome</keyword>
<dbReference type="OrthoDB" id="10253115at2759"/>
<protein>
    <submittedName>
        <fullName evidence="1">Uncharacterized protein</fullName>
    </submittedName>
</protein>
<evidence type="ECO:0000313" key="1">
    <source>
        <dbReference type="EMBL" id="KAJ1997408.1"/>
    </source>
</evidence>
<reference evidence="1" key="1">
    <citation type="submission" date="2022-07" db="EMBL/GenBank/DDBJ databases">
        <title>Phylogenomic reconstructions and comparative analyses of Kickxellomycotina fungi.</title>
        <authorList>
            <person name="Reynolds N.K."/>
            <person name="Stajich J.E."/>
            <person name="Barry K."/>
            <person name="Grigoriev I.V."/>
            <person name="Crous P."/>
            <person name="Smith M.E."/>
        </authorList>
    </citation>
    <scope>NUCLEOTIDE SEQUENCE</scope>
    <source>
        <strain evidence="1">IMI 214461</strain>
    </source>
</reference>
<dbReference type="AlphaFoldDB" id="A0A9W8ECP0"/>